<accession>A0A4V2M0M4</accession>
<proteinExistence type="predicted"/>
<organism evidence="1 2">
    <name type="scientific">Kosakonia quasisacchari</name>
    <dbReference type="NCBI Taxonomy" id="2529380"/>
    <lineage>
        <taxon>Bacteria</taxon>
        <taxon>Pseudomonadati</taxon>
        <taxon>Pseudomonadota</taxon>
        <taxon>Gammaproteobacteria</taxon>
        <taxon>Enterobacterales</taxon>
        <taxon>Enterobacteriaceae</taxon>
        <taxon>Kosakonia</taxon>
    </lineage>
</organism>
<name>A0A4V2M0M4_9ENTR</name>
<keyword evidence="2" id="KW-1185">Reference proteome</keyword>
<gene>
    <name evidence="1" type="ORF">E0L21_08305</name>
</gene>
<dbReference type="EMBL" id="SJOP01000006">
    <property type="protein sequence ID" value="TCC12636.1"/>
    <property type="molecule type" value="Genomic_DNA"/>
</dbReference>
<comment type="caution">
    <text evidence="1">The sequence shown here is derived from an EMBL/GenBank/DDBJ whole genome shotgun (WGS) entry which is preliminary data.</text>
</comment>
<evidence type="ECO:0000313" key="1">
    <source>
        <dbReference type="EMBL" id="TCC12636.1"/>
    </source>
</evidence>
<dbReference type="RefSeq" id="WP_131408433.1">
    <property type="nucleotide sequence ID" value="NZ_SJOP01000006.1"/>
</dbReference>
<sequence>MNQSLRALVTSFMAQARCLRKDFSGKTDGKTLISTPFNYVVHEIAGATLVANHLTMANVATPILAISRYSGQSGRRATP</sequence>
<dbReference type="AlphaFoldDB" id="A0A4V2M0M4"/>
<reference evidence="1 2" key="1">
    <citation type="submission" date="2019-02" db="EMBL/GenBank/DDBJ databases">
        <title>The draft genome of Kosakonia quasisacchari strain WCHKQ120001.</title>
        <authorList>
            <person name="Wang C."/>
            <person name="Feng Y."/>
            <person name="Zong Z."/>
        </authorList>
    </citation>
    <scope>NUCLEOTIDE SEQUENCE [LARGE SCALE GENOMIC DNA]</scope>
    <source>
        <strain evidence="1 2">WCHKQ120001</strain>
    </source>
</reference>
<dbReference type="Proteomes" id="UP000291793">
    <property type="component" value="Unassembled WGS sequence"/>
</dbReference>
<evidence type="ECO:0000313" key="2">
    <source>
        <dbReference type="Proteomes" id="UP000291793"/>
    </source>
</evidence>
<protein>
    <submittedName>
        <fullName evidence="1">Uncharacterized protein</fullName>
    </submittedName>
</protein>